<comment type="caution">
    <text evidence="2">The sequence shown here is derived from an EMBL/GenBank/DDBJ whole genome shotgun (WGS) entry which is preliminary data.</text>
</comment>
<accession>A0A645DFY7</accession>
<sequence>MDGVPPAVTPRAADAPARYRLSGRIMASGCARQGDDGSMTMAGAWIYTQGTRSGRWANISLLGIEDAGGIPSAEWNNLTTGAGLLLYPDGKWNQGGRFHLFYKSAGAEAAAQVDTLLEPADPLYPSSPTAWQQVWRRCVDYVNHLAGGEVVALEDLAAAWRAEVDEREVAAAAARKDVEQPDLEDAVRRAADKAKERLNGIRARRVEEREAREAAEAREGSTDPAVS</sequence>
<feature type="region of interest" description="Disordered" evidence="1">
    <location>
        <begin position="203"/>
        <end position="227"/>
    </location>
</feature>
<gene>
    <name evidence="2" type="ORF">SDC9_135357</name>
</gene>
<evidence type="ECO:0000313" key="2">
    <source>
        <dbReference type="EMBL" id="MPM88256.1"/>
    </source>
</evidence>
<reference evidence="2" key="1">
    <citation type="submission" date="2019-08" db="EMBL/GenBank/DDBJ databases">
        <authorList>
            <person name="Kucharzyk K."/>
            <person name="Murdoch R.W."/>
            <person name="Higgins S."/>
            <person name="Loffler F."/>
        </authorList>
    </citation>
    <scope>NUCLEOTIDE SEQUENCE</scope>
</reference>
<dbReference type="EMBL" id="VSSQ01035906">
    <property type="protein sequence ID" value="MPM88256.1"/>
    <property type="molecule type" value="Genomic_DNA"/>
</dbReference>
<feature type="compositionally biased region" description="Basic and acidic residues" evidence="1">
    <location>
        <begin position="203"/>
        <end position="221"/>
    </location>
</feature>
<dbReference type="AlphaFoldDB" id="A0A645DFY7"/>
<proteinExistence type="predicted"/>
<protein>
    <submittedName>
        <fullName evidence="2">Uncharacterized protein</fullName>
    </submittedName>
</protein>
<organism evidence="2">
    <name type="scientific">bioreactor metagenome</name>
    <dbReference type="NCBI Taxonomy" id="1076179"/>
    <lineage>
        <taxon>unclassified sequences</taxon>
        <taxon>metagenomes</taxon>
        <taxon>ecological metagenomes</taxon>
    </lineage>
</organism>
<name>A0A645DFY7_9ZZZZ</name>
<evidence type="ECO:0000256" key="1">
    <source>
        <dbReference type="SAM" id="MobiDB-lite"/>
    </source>
</evidence>